<organism evidence="3 4">
    <name type="scientific">Actinacidiphila bryophytorum</name>
    <dbReference type="NCBI Taxonomy" id="1436133"/>
    <lineage>
        <taxon>Bacteria</taxon>
        <taxon>Bacillati</taxon>
        <taxon>Actinomycetota</taxon>
        <taxon>Actinomycetes</taxon>
        <taxon>Kitasatosporales</taxon>
        <taxon>Streptomycetaceae</taxon>
        <taxon>Actinacidiphila</taxon>
    </lineage>
</organism>
<comment type="caution">
    <text evidence="3">The sequence shown here is derived from an EMBL/GenBank/DDBJ whole genome shotgun (WGS) entry which is preliminary data.</text>
</comment>
<dbReference type="Pfam" id="PF04072">
    <property type="entry name" value="LCM"/>
    <property type="match status" value="1"/>
</dbReference>
<keyword evidence="2" id="KW-0808">Transferase</keyword>
<evidence type="ECO:0000313" key="3">
    <source>
        <dbReference type="EMBL" id="CAG7654145.1"/>
    </source>
</evidence>
<evidence type="ECO:0000313" key="4">
    <source>
        <dbReference type="Proteomes" id="UP001153328"/>
    </source>
</evidence>
<protein>
    <submittedName>
        <fullName evidence="3">Leucine carboxyl methyltransferase</fullName>
    </submittedName>
</protein>
<proteinExistence type="predicted"/>
<dbReference type="PANTHER" id="PTHR43619">
    <property type="entry name" value="S-ADENOSYL-L-METHIONINE-DEPENDENT METHYLTRANSFERASE YKTD-RELATED"/>
    <property type="match status" value="1"/>
</dbReference>
<dbReference type="RefSeq" id="WP_205044691.1">
    <property type="nucleotide sequence ID" value="NZ_CAJVAX010000020.1"/>
</dbReference>
<accession>A0A9W4H6F1</accession>
<dbReference type="Proteomes" id="UP001153328">
    <property type="component" value="Unassembled WGS sequence"/>
</dbReference>
<dbReference type="InterPro" id="IPR029063">
    <property type="entry name" value="SAM-dependent_MTases_sf"/>
</dbReference>
<keyword evidence="1 3" id="KW-0489">Methyltransferase</keyword>
<dbReference type="InterPro" id="IPR007213">
    <property type="entry name" value="Ppm1/Ppm2/Tcmp"/>
</dbReference>
<dbReference type="AlphaFoldDB" id="A0A9W4H6F1"/>
<dbReference type="PANTHER" id="PTHR43619:SF2">
    <property type="entry name" value="S-ADENOSYL-L-METHIONINE-DEPENDENT METHYLTRANSFERASES SUPERFAMILY PROTEIN"/>
    <property type="match status" value="1"/>
</dbReference>
<reference evidence="3" key="1">
    <citation type="submission" date="2021-06" db="EMBL/GenBank/DDBJ databases">
        <authorList>
            <person name="Arsene-Ploetze F."/>
        </authorList>
    </citation>
    <scope>NUCLEOTIDE SEQUENCE</scope>
    <source>
        <strain evidence="3">SBRY1</strain>
    </source>
</reference>
<gene>
    <name evidence="3" type="ORF">SBRY_60376</name>
</gene>
<sequence>MHGGVALTAYLVNESRARRPDLAADPLAAAWIPDADRDGVRQLWQGYADAVYPHDDLVVALRGRLIADELARALAADPTTVLVVCGAGFSSYPWLQDFPAALEVDLPEMAEAKRQRAAELTAAGTLPRRDVRHLAADLGSAADRERVTQAARELAAGRPVAYVAEGLVFYLPPEDARAVVTLGAGFGGTALTAVSYWPAAASGSQVLAVQREWFRSRSVPPEASYLTHAELVELLGGPLLDVGPEDLQRRYLGKVEVPESELIPEYVAVAG</sequence>
<dbReference type="SUPFAM" id="SSF53335">
    <property type="entry name" value="S-adenosyl-L-methionine-dependent methyltransferases"/>
    <property type="match status" value="1"/>
</dbReference>
<evidence type="ECO:0000256" key="1">
    <source>
        <dbReference type="ARBA" id="ARBA00022603"/>
    </source>
</evidence>
<keyword evidence="4" id="KW-1185">Reference proteome</keyword>
<dbReference type="GO" id="GO:0032259">
    <property type="term" value="P:methylation"/>
    <property type="evidence" value="ECO:0007669"/>
    <property type="project" value="UniProtKB-KW"/>
</dbReference>
<name>A0A9W4H6F1_9ACTN</name>
<dbReference type="GO" id="GO:0008168">
    <property type="term" value="F:methyltransferase activity"/>
    <property type="evidence" value="ECO:0007669"/>
    <property type="project" value="UniProtKB-KW"/>
</dbReference>
<dbReference type="Gene3D" id="3.40.50.150">
    <property type="entry name" value="Vaccinia Virus protein VP39"/>
    <property type="match status" value="1"/>
</dbReference>
<dbReference type="EMBL" id="CAJVAX010000020">
    <property type="protein sequence ID" value="CAG7654145.1"/>
    <property type="molecule type" value="Genomic_DNA"/>
</dbReference>
<evidence type="ECO:0000256" key="2">
    <source>
        <dbReference type="ARBA" id="ARBA00022679"/>
    </source>
</evidence>